<keyword evidence="4" id="KW-1185">Reference proteome</keyword>
<keyword evidence="3" id="KW-0378">Hydrolase</keyword>
<keyword evidence="1" id="KW-0732">Signal</keyword>
<dbReference type="Pfam" id="PF11790">
    <property type="entry name" value="Glyco_hydro_cc"/>
    <property type="match status" value="1"/>
</dbReference>
<dbReference type="HOGENOM" id="CLU_040908_7_0_1"/>
<name>A0A0D0CC70_9AGAR</name>
<dbReference type="GO" id="GO:0071966">
    <property type="term" value="P:fungal-type cell wall polysaccharide metabolic process"/>
    <property type="evidence" value="ECO:0007669"/>
    <property type="project" value="TreeGrafter"/>
</dbReference>
<sequence length="294" mass="31413">MFSRSVVALFALLIGSAQAGKRGLAWPWCINPGVLNGGNGQVVAIYDWETYAPPTSTGNTGGLGFIGMQAKLDSPSSPVSQLAARQKAQGWATVFSLNEPDINGISPQQAAEWYIKWINPLAIKKALPAVTSSGSSGQGLSWLSQMISACGGRCYYDYINLHCLAQLRPYLDYRKSFAEFKAYVEHAHSQFPSSTIVISEFALTNGGDQLAFFKSAFPFLDGLGYIHLYFPFVSTSPALLQANDGNAASYVGTGSCLYTNAGGPSAVGTLLKGASRIQIEDADIAPQVEFQTVL</sequence>
<feature type="chain" id="PRO_5002208272" evidence="1">
    <location>
        <begin position="20"/>
        <end position="294"/>
    </location>
</feature>
<dbReference type="GO" id="GO:0009277">
    <property type="term" value="C:fungal-type cell wall"/>
    <property type="evidence" value="ECO:0007669"/>
    <property type="project" value="TreeGrafter"/>
</dbReference>
<gene>
    <name evidence="3" type="ORF">GYMLUDRAFT_76419</name>
</gene>
<evidence type="ECO:0000259" key="2">
    <source>
        <dbReference type="Pfam" id="PF11790"/>
    </source>
</evidence>
<evidence type="ECO:0000256" key="1">
    <source>
        <dbReference type="SAM" id="SignalP"/>
    </source>
</evidence>
<dbReference type="AlphaFoldDB" id="A0A0D0CC70"/>
<evidence type="ECO:0000313" key="3">
    <source>
        <dbReference type="EMBL" id="KIK55677.1"/>
    </source>
</evidence>
<dbReference type="Gene3D" id="3.20.20.80">
    <property type="entry name" value="Glycosidases"/>
    <property type="match status" value="1"/>
</dbReference>
<dbReference type="SUPFAM" id="SSF51445">
    <property type="entry name" value="(Trans)glycosidases"/>
    <property type="match status" value="1"/>
</dbReference>
<dbReference type="PANTHER" id="PTHR34154:SF3">
    <property type="entry name" value="ALKALI-SENSITIVE LINKAGE PROTEIN 1"/>
    <property type="match status" value="1"/>
</dbReference>
<organism evidence="3 4">
    <name type="scientific">Collybiopsis luxurians FD-317 M1</name>
    <dbReference type="NCBI Taxonomy" id="944289"/>
    <lineage>
        <taxon>Eukaryota</taxon>
        <taxon>Fungi</taxon>
        <taxon>Dikarya</taxon>
        <taxon>Basidiomycota</taxon>
        <taxon>Agaricomycotina</taxon>
        <taxon>Agaricomycetes</taxon>
        <taxon>Agaricomycetidae</taxon>
        <taxon>Agaricales</taxon>
        <taxon>Marasmiineae</taxon>
        <taxon>Omphalotaceae</taxon>
        <taxon>Collybiopsis</taxon>
        <taxon>Collybiopsis luxurians</taxon>
    </lineage>
</organism>
<dbReference type="GO" id="GO:0016787">
    <property type="term" value="F:hydrolase activity"/>
    <property type="evidence" value="ECO:0007669"/>
    <property type="project" value="UniProtKB-KW"/>
</dbReference>
<dbReference type="Proteomes" id="UP000053593">
    <property type="component" value="Unassembled WGS sequence"/>
</dbReference>
<protein>
    <submittedName>
        <fullName evidence="3">Glycoside hydrolase family 128 protein</fullName>
    </submittedName>
</protein>
<proteinExistence type="predicted"/>
<feature type="signal peptide" evidence="1">
    <location>
        <begin position="1"/>
        <end position="19"/>
    </location>
</feature>
<dbReference type="InterPro" id="IPR017853">
    <property type="entry name" value="GH"/>
</dbReference>
<dbReference type="OrthoDB" id="43654at2759"/>
<evidence type="ECO:0000313" key="4">
    <source>
        <dbReference type="Proteomes" id="UP000053593"/>
    </source>
</evidence>
<dbReference type="InterPro" id="IPR053183">
    <property type="entry name" value="ASL1"/>
</dbReference>
<dbReference type="EMBL" id="KN834804">
    <property type="protein sequence ID" value="KIK55677.1"/>
    <property type="molecule type" value="Genomic_DNA"/>
</dbReference>
<dbReference type="InterPro" id="IPR024655">
    <property type="entry name" value="Asl1_glyco_hydro_catalytic"/>
</dbReference>
<feature type="domain" description="Asl1-like glycosyl hydrolase catalytic" evidence="2">
    <location>
        <begin position="23"/>
        <end position="235"/>
    </location>
</feature>
<dbReference type="PANTHER" id="PTHR34154">
    <property type="entry name" value="ALKALI-SENSITIVE LINKAGE PROTEIN 1"/>
    <property type="match status" value="1"/>
</dbReference>
<reference evidence="3 4" key="1">
    <citation type="submission" date="2014-04" db="EMBL/GenBank/DDBJ databases">
        <title>Evolutionary Origins and Diversification of the Mycorrhizal Mutualists.</title>
        <authorList>
            <consortium name="DOE Joint Genome Institute"/>
            <consortium name="Mycorrhizal Genomics Consortium"/>
            <person name="Kohler A."/>
            <person name="Kuo A."/>
            <person name="Nagy L.G."/>
            <person name="Floudas D."/>
            <person name="Copeland A."/>
            <person name="Barry K.W."/>
            <person name="Cichocki N."/>
            <person name="Veneault-Fourrey C."/>
            <person name="LaButti K."/>
            <person name="Lindquist E.A."/>
            <person name="Lipzen A."/>
            <person name="Lundell T."/>
            <person name="Morin E."/>
            <person name="Murat C."/>
            <person name="Riley R."/>
            <person name="Ohm R."/>
            <person name="Sun H."/>
            <person name="Tunlid A."/>
            <person name="Henrissat B."/>
            <person name="Grigoriev I.V."/>
            <person name="Hibbett D.S."/>
            <person name="Martin F."/>
        </authorList>
    </citation>
    <scope>NUCLEOTIDE SEQUENCE [LARGE SCALE GENOMIC DNA]</scope>
    <source>
        <strain evidence="3 4">FD-317 M1</strain>
    </source>
</reference>
<accession>A0A0D0CC70</accession>